<dbReference type="GO" id="GO:0005524">
    <property type="term" value="F:ATP binding"/>
    <property type="evidence" value="ECO:0007669"/>
    <property type="project" value="InterPro"/>
</dbReference>
<keyword evidence="3 5" id="KW-1133">Transmembrane helix</keyword>
<evidence type="ECO:0000256" key="2">
    <source>
        <dbReference type="ARBA" id="ARBA00022692"/>
    </source>
</evidence>
<organism evidence="6 7">
    <name type="scientific">Symbiodinium natans</name>
    <dbReference type="NCBI Taxonomy" id="878477"/>
    <lineage>
        <taxon>Eukaryota</taxon>
        <taxon>Sar</taxon>
        <taxon>Alveolata</taxon>
        <taxon>Dinophyceae</taxon>
        <taxon>Suessiales</taxon>
        <taxon>Symbiodiniaceae</taxon>
        <taxon>Symbiodinium</taxon>
    </lineage>
</organism>
<keyword evidence="4 5" id="KW-0472">Membrane</keyword>
<dbReference type="PANTHER" id="PTHR11384">
    <property type="entry name" value="ATP-BINDING CASSETTE, SUB-FAMILY D MEMBER"/>
    <property type="match status" value="1"/>
</dbReference>
<sequence>MFTEFFCQPGWLYWSWPGMVLIGAGTWYQVHLDVVINAWFGDFYDLIQKALSKESDVSKDKIYGYLFTFSEIAGIYIVVAVMSVFFTKHWTFRWRQAMNDFCVEHWRELRQVEGASQRVQEDTRRFAIMVEGIGASLLQSLMTLVAFLPILHELSKPVKALPIIGEVPHAMVLLTITWALLGTVGLALVGMRLPGLEFQNQLVEAAFRKELVFGEDREDRAQREVVDQLFAAVRESYFQVYFNFMYFDFAKWSYLQFGVIIPYLALVPCIAEGQITLGQMQRLVSAFSSVERSLQFLVRNWDQIVELISVYKRLRQFSLTLSDEMSPRSDAPGDFPSPSRLGHRHVYVELDNLSGGSEKPSNP</sequence>
<dbReference type="GO" id="GO:1904680">
    <property type="term" value="F:peptide transmembrane transporter activity"/>
    <property type="evidence" value="ECO:0007669"/>
    <property type="project" value="InterPro"/>
</dbReference>
<dbReference type="GO" id="GO:0005886">
    <property type="term" value="C:plasma membrane"/>
    <property type="evidence" value="ECO:0007669"/>
    <property type="project" value="TreeGrafter"/>
</dbReference>
<feature type="transmembrane region" description="Helical" evidence="5">
    <location>
        <begin position="170"/>
        <end position="189"/>
    </location>
</feature>
<feature type="transmembrane region" description="Helical" evidence="5">
    <location>
        <begin position="12"/>
        <end position="30"/>
    </location>
</feature>
<keyword evidence="1" id="KW-0813">Transport</keyword>
<dbReference type="AlphaFoldDB" id="A0A812UTU2"/>
<dbReference type="SUPFAM" id="SSF90123">
    <property type="entry name" value="ABC transporter transmembrane region"/>
    <property type="match status" value="1"/>
</dbReference>
<gene>
    <name evidence="6" type="primary">bacA</name>
    <name evidence="6" type="ORF">SNAT2548_LOCUS33896</name>
</gene>
<evidence type="ECO:0000313" key="6">
    <source>
        <dbReference type="EMBL" id="CAE7595674.1"/>
    </source>
</evidence>
<dbReference type="EMBL" id="CAJNDS010002783">
    <property type="protein sequence ID" value="CAE7595674.1"/>
    <property type="molecule type" value="Genomic_DNA"/>
</dbReference>
<keyword evidence="2 5" id="KW-0812">Transmembrane</keyword>
<name>A0A812UTU2_9DINO</name>
<accession>A0A812UTU2</accession>
<dbReference type="Gene3D" id="1.20.1560.10">
    <property type="entry name" value="ABC transporter type 1, transmembrane domain"/>
    <property type="match status" value="1"/>
</dbReference>
<evidence type="ECO:0000256" key="3">
    <source>
        <dbReference type="ARBA" id="ARBA00022989"/>
    </source>
</evidence>
<dbReference type="PANTHER" id="PTHR11384:SF59">
    <property type="entry name" value="LYSOSOMAL COBALAMIN TRANSPORTER ABCD4"/>
    <property type="match status" value="1"/>
</dbReference>
<dbReference type="InterPro" id="IPR009248">
    <property type="entry name" value="SbmA_BacA"/>
</dbReference>
<dbReference type="GO" id="GO:0015833">
    <property type="term" value="P:peptide transport"/>
    <property type="evidence" value="ECO:0007669"/>
    <property type="project" value="InterPro"/>
</dbReference>
<evidence type="ECO:0000313" key="7">
    <source>
        <dbReference type="Proteomes" id="UP000604046"/>
    </source>
</evidence>
<evidence type="ECO:0000256" key="4">
    <source>
        <dbReference type="ARBA" id="ARBA00023136"/>
    </source>
</evidence>
<dbReference type="Proteomes" id="UP000604046">
    <property type="component" value="Unassembled WGS sequence"/>
</dbReference>
<comment type="caution">
    <text evidence="6">The sequence shown here is derived from an EMBL/GenBank/DDBJ whole genome shotgun (WGS) entry which is preliminary data.</text>
</comment>
<keyword evidence="7" id="KW-1185">Reference proteome</keyword>
<feature type="transmembrane region" description="Helical" evidence="5">
    <location>
        <begin position="62"/>
        <end position="86"/>
    </location>
</feature>
<dbReference type="Pfam" id="PF05992">
    <property type="entry name" value="SbmA_BacA"/>
    <property type="match status" value="1"/>
</dbReference>
<reference evidence="6" key="1">
    <citation type="submission" date="2021-02" db="EMBL/GenBank/DDBJ databases">
        <authorList>
            <person name="Dougan E. K."/>
            <person name="Rhodes N."/>
            <person name="Thang M."/>
            <person name="Chan C."/>
        </authorList>
    </citation>
    <scope>NUCLEOTIDE SEQUENCE</scope>
</reference>
<evidence type="ECO:0000256" key="5">
    <source>
        <dbReference type="SAM" id="Phobius"/>
    </source>
</evidence>
<dbReference type="InterPro" id="IPR036640">
    <property type="entry name" value="ABC1_TM_sf"/>
</dbReference>
<protein>
    <submittedName>
        <fullName evidence="6">BacA protein</fullName>
    </submittedName>
</protein>
<dbReference type="InterPro" id="IPR050835">
    <property type="entry name" value="ABC_transporter_sub-D"/>
</dbReference>
<evidence type="ECO:0000256" key="1">
    <source>
        <dbReference type="ARBA" id="ARBA00022448"/>
    </source>
</evidence>
<dbReference type="OrthoDB" id="10267956at2759"/>
<feature type="transmembrane region" description="Helical" evidence="5">
    <location>
        <begin position="126"/>
        <end position="150"/>
    </location>
</feature>
<proteinExistence type="predicted"/>